<evidence type="ECO:0000313" key="1">
    <source>
        <dbReference type="EMBL" id="KAH1129375.1"/>
    </source>
</evidence>
<gene>
    <name evidence="1" type="ORF">J1N35_000753</name>
</gene>
<dbReference type="OrthoDB" id="1612078at2759"/>
<accession>A0A9D4AIY5</accession>
<organism evidence="1 2">
    <name type="scientific">Gossypium stocksii</name>
    <dbReference type="NCBI Taxonomy" id="47602"/>
    <lineage>
        <taxon>Eukaryota</taxon>
        <taxon>Viridiplantae</taxon>
        <taxon>Streptophyta</taxon>
        <taxon>Embryophyta</taxon>
        <taxon>Tracheophyta</taxon>
        <taxon>Spermatophyta</taxon>
        <taxon>Magnoliopsida</taxon>
        <taxon>eudicotyledons</taxon>
        <taxon>Gunneridae</taxon>
        <taxon>Pentapetalae</taxon>
        <taxon>rosids</taxon>
        <taxon>malvids</taxon>
        <taxon>Malvales</taxon>
        <taxon>Malvaceae</taxon>
        <taxon>Malvoideae</taxon>
        <taxon>Gossypium</taxon>
    </lineage>
</organism>
<comment type="caution">
    <text evidence="1">The sequence shown here is derived from an EMBL/GenBank/DDBJ whole genome shotgun (WGS) entry which is preliminary data.</text>
</comment>
<protein>
    <submittedName>
        <fullName evidence="1">Uncharacterized protein</fullName>
    </submittedName>
</protein>
<dbReference type="EMBL" id="JAIQCV010000001">
    <property type="protein sequence ID" value="KAH1129375.1"/>
    <property type="molecule type" value="Genomic_DNA"/>
</dbReference>
<keyword evidence="2" id="KW-1185">Reference proteome</keyword>
<name>A0A9D4AIY5_9ROSI</name>
<sequence>MGSVGLQDFTKELVIFRLQRFKCIGFRLIEQGDVGIGVDGLVRVGKLKLSMVEAMMQSILVRQFGNRRTGIVQNAARFENLDLQRQKKEDIGSEWKANRTFMSNNGIDVDVISFWLVNANLPFWLDHGTPKVDAQSVVYNSSALAIQRREAFTMLEGS</sequence>
<dbReference type="AlphaFoldDB" id="A0A9D4AIY5"/>
<dbReference type="Proteomes" id="UP000828251">
    <property type="component" value="Unassembled WGS sequence"/>
</dbReference>
<proteinExistence type="predicted"/>
<evidence type="ECO:0000313" key="2">
    <source>
        <dbReference type="Proteomes" id="UP000828251"/>
    </source>
</evidence>
<reference evidence="1 2" key="1">
    <citation type="journal article" date="2021" name="Plant Biotechnol. J.">
        <title>Multi-omics assisted identification of the key and species-specific regulatory components of drought-tolerant mechanisms in Gossypium stocksii.</title>
        <authorList>
            <person name="Yu D."/>
            <person name="Ke L."/>
            <person name="Zhang D."/>
            <person name="Wu Y."/>
            <person name="Sun Y."/>
            <person name="Mei J."/>
            <person name="Sun J."/>
            <person name="Sun Y."/>
        </authorList>
    </citation>
    <scope>NUCLEOTIDE SEQUENCE [LARGE SCALE GENOMIC DNA]</scope>
    <source>
        <strain evidence="2">cv. E1</strain>
        <tissue evidence="1">Leaf</tissue>
    </source>
</reference>